<dbReference type="GO" id="GO:0006353">
    <property type="term" value="P:DNA-templated transcription termination"/>
    <property type="evidence" value="ECO:0007669"/>
    <property type="project" value="InterPro"/>
</dbReference>
<comment type="caution">
    <text evidence="2">The sequence shown here is derived from an EMBL/GenBank/DDBJ whole genome shotgun (WGS) entry which is preliminary data.</text>
</comment>
<evidence type="ECO:0000313" key="3">
    <source>
        <dbReference type="Proteomes" id="UP000276223"/>
    </source>
</evidence>
<sequence>MGKKKEKQVKEKPLDKMTAKELREMALTLEGIVGVHAMNKAELITAIKRAKGIVEETTKQKTLDVRLLKAKIRELKRKRDEAKEAGNTKLADAFRRRISNLKKKTRRAA</sequence>
<dbReference type="AlphaFoldDB" id="A0A3N1VMC0"/>
<name>A0A3N1VMC0_9BACT</name>
<protein>
    <submittedName>
        <fullName evidence="2">Rho termination factor-like protein</fullName>
    </submittedName>
</protein>
<reference evidence="2 3" key="1">
    <citation type="submission" date="2018-11" db="EMBL/GenBank/DDBJ databases">
        <title>Genomic Encyclopedia of Type Strains, Phase IV (KMG-IV): sequencing the most valuable type-strain genomes for metagenomic binning, comparative biology and taxonomic classification.</title>
        <authorList>
            <person name="Goeker M."/>
        </authorList>
    </citation>
    <scope>NUCLEOTIDE SEQUENCE [LARGE SCALE GENOMIC DNA]</scope>
    <source>
        <strain evidence="2 3">DSM 22027</strain>
    </source>
</reference>
<dbReference type="EMBL" id="RJVA01000009">
    <property type="protein sequence ID" value="ROR03110.1"/>
    <property type="molecule type" value="Genomic_DNA"/>
</dbReference>
<proteinExistence type="predicted"/>
<dbReference type="SMART" id="SM00959">
    <property type="entry name" value="Rho_N"/>
    <property type="match status" value="1"/>
</dbReference>
<evidence type="ECO:0000259" key="1">
    <source>
        <dbReference type="SMART" id="SM00959"/>
    </source>
</evidence>
<dbReference type="RefSeq" id="WP_123288905.1">
    <property type="nucleotide sequence ID" value="NZ_RJVA01000009.1"/>
</dbReference>
<accession>A0A3N1VMC0</accession>
<dbReference type="Proteomes" id="UP000276223">
    <property type="component" value="Unassembled WGS sequence"/>
</dbReference>
<dbReference type="InterPro" id="IPR011112">
    <property type="entry name" value="Rho-like_N"/>
</dbReference>
<dbReference type="OrthoDB" id="5471852at2"/>
<feature type="domain" description="Rho termination factor-like N-terminal" evidence="1">
    <location>
        <begin position="13"/>
        <end position="56"/>
    </location>
</feature>
<evidence type="ECO:0000313" key="2">
    <source>
        <dbReference type="EMBL" id="ROR03110.1"/>
    </source>
</evidence>
<gene>
    <name evidence="2" type="ORF">EDC27_0366</name>
</gene>
<keyword evidence="3" id="KW-1185">Reference proteome</keyword>
<organism evidence="2 3">
    <name type="scientific">Desulfosoma caldarium</name>
    <dbReference type="NCBI Taxonomy" id="610254"/>
    <lineage>
        <taxon>Bacteria</taxon>
        <taxon>Pseudomonadati</taxon>
        <taxon>Thermodesulfobacteriota</taxon>
        <taxon>Syntrophobacteria</taxon>
        <taxon>Syntrophobacterales</taxon>
        <taxon>Syntrophobacteraceae</taxon>
        <taxon>Desulfosoma</taxon>
    </lineage>
</organism>